<accession>A0AB34HI68</accession>
<name>A0AB34HI68_ESCRO</name>
<dbReference type="EMBL" id="JAIQCJ010001354">
    <property type="protein sequence ID" value="KAJ8790595.1"/>
    <property type="molecule type" value="Genomic_DNA"/>
</dbReference>
<comment type="caution">
    <text evidence="1">The sequence shown here is derived from an EMBL/GenBank/DDBJ whole genome shotgun (WGS) entry which is preliminary data.</text>
</comment>
<gene>
    <name evidence="1" type="ORF">J1605_004568</name>
</gene>
<proteinExistence type="predicted"/>
<organism evidence="1 2">
    <name type="scientific">Eschrichtius robustus</name>
    <name type="common">California gray whale</name>
    <name type="synonym">Eschrichtius gibbosus</name>
    <dbReference type="NCBI Taxonomy" id="9764"/>
    <lineage>
        <taxon>Eukaryota</taxon>
        <taxon>Metazoa</taxon>
        <taxon>Chordata</taxon>
        <taxon>Craniata</taxon>
        <taxon>Vertebrata</taxon>
        <taxon>Euteleostomi</taxon>
        <taxon>Mammalia</taxon>
        <taxon>Eutheria</taxon>
        <taxon>Laurasiatheria</taxon>
        <taxon>Artiodactyla</taxon>
        <taxon>Whippomorpha</taxon>
        <taxon>Cetacea</taxon>
        <taxon>Mysticeti</taxon>
        <taxon>Eschrichtiidae</taxon>
        <taxon>Eschrichtius</taxon>
    </lineage>
</organism>
<evidence type="ECO:0000313" key="2">
    <source>
        <dbReference type="Proteomes" id="UP001159641"/>
    </source>
</evidence>
<evidence type="ECO:0000313" key="1">
    <source>
        <dbReference type="EMBL" id="KAJ8790595.1"/>
    </source>
</evidence>
<dbReference type="Proteomes" id="UP001159641">
    <property type="component" value="Unassembled WGS sequence"/>
</dbReference>
<reference evidence="1 2" key="1">
    <citation type="submission" date="2022-11" db="EMBL/GenBank/DDBJ databases">
        <title>Whole genome sequence of Eschrichtius robustus ER-17-0199.</title>
        <authorList>
            <person name="Bruniche-Olsen A."/>
            <person name="Black A.N."/>
            <person name="Fields C.J."/>
            <person name="Walden K."/>
            <person name="Dewoody J.A."/>
        </authorList>
    </citation>
    <scope>NUCLEOTIDE SEQUENCE [LARGE SCALE GENOMIC DNA]</scope>
    <source>
        <strain evidence="1">ER-17-0199</strain>
        <tissue evidence="1">Blubber</tissue>
    </source>
</reference>
<sequence>MWQFLQQKHEARRHRWRRAHRVIHTVQPAPPDLSPRTVLSPLFTVLTSQDSDHRLPRSAKLGVQQCDHPEENARQDTCWRLPMSQVSLSGMLYISRTCVLSPIPTLKCDGTCLVVQWLRIRLPMQGTQVRALVRGDPTCRGATKPVRHNY</sequence>
<keyword evidence="2" id="KW-1185">Reference proteome</keyword>
<dbReference type="AlphaFoldDB" id="A0AB34HI68"/>
<protein>
    <submittedName>
        <fullName evidence="1">Uncharacterized protein</fullName>
    </submittedName>
</protein>